<dbReference type="Proteomes" id="UP001174909">
    <property type="component" value="Unassembled WGS sequence"/>
</dbReference>
<dbReference type="EMBL" id="CASHTH010001798">
    <property type="protein sequence ID" value="CAI8020070.1"/>
    <property type="molecule type" value="Genomic_DNA"/>
</dbReference>
<feature type="region of interest" description="Disordered" evidence="1">
    <location>
        <begin position="399"/>
        <end position="432"/>
    </location>
</feature>
<evidence type="ECO:0000313" key="2">
    <source>
        <dbReference type="EMBL" id="CAI8020070.1"/>
    </source>
</evidence>
<protein>
    <submittedName>
        <fullName evidence="2">Tubulin polyglutamylase TTLL5</fullName>
    </submittedName>
</protein>
<keyword evidence="3" id="KW-1185">Reference proteome</keyword>
<evidence type="ECO:0000256" key="1">
    <source>
        <dbReference type="SAM" id="MobiDB-lite"/>
    </source>
</evidence>
<comment type="caution">
    <text evidence="2">The sequence shown here is derived from an EMBL/GenBank/DDBJ whole genome shotgun (WGS) entry which is preliminary data.</text>
</comment>
<accession>A0AA35RYF9</accession>
<feature type="compositionally biased region" description="Low complexity" evidence="1">
    <location>
        <begin position="331"/>
        <end position="349"/>
    </location>
</feature>
<proteinExistence type="predicted"/>
<reference evidence="2" key="1">
    <citation type="submission" date="2023-03" db="EMBL/GenBank/DDBJ databases">
        <authorList>
            <person name="Steffen K."/>
            <person name="Cardenas P."/>
        </authorList>
    </citation>
    <scope>NUCLEOTIDE SEQUENCE</scope>
</reference>
<feature type="compositionally biased region" description="Basic and acidic residues" evidence="1">
    <location>
        <begin position="468"/>
        <end position="482"/>
    </location>
</feature>
<gene>
    <name evidence="2" type="ORF">GBAR_LOCUS12017</name>
</gene>
<sequence>MVRDCWQEYERRCGFVRVFPSHDSWDLYSSLLESKGRLNFILHQELYPGKIKGPSHSPTPLSTVIAKRASISTTTQTPCACDPPEGLLPLERVAVYLRKLENGPKLKPLWDSVCELLWRRDSPATTVSGLGTRTEAGALLQTDISSPTPEPVQSLLTNIRKLSKVQARRLFAVYLERVRARLSKETSTLYLKSQEAQDKANLDVIIHFLKCAAKSLCSPFTLIEPGTELPMRHRKGMLARQLAEFITLYTKETEDLAANPNQALGLPGKVLDAALSIASEKELERLLAAYAEHSHSSAVLFGPSARSSWEKPKPRVPKSGKHVLSRHSHLSRVLQRQSRVSRSGSPHPSGSHHDSSSHTTSTACKTLGVGCGDALEALTGSLPPYDFKKYSDRPVETSYWTSGHTHSMQDSSGYAGDGVREEVSREGLLPRSPERWVREAEGGFKEEDKGARKKIGREGLVCQQSPERWARGEGGAREEGSGRRARGRRLLRRTLSNQSLHSLTSNTSVQTKQSVLQSFRTNSIGLIRPQSATLISNTKTSVSPYAQPGVYWIPEL</sequence>
<feature type="region of interest" description="Disordered" evidence="1">
    <location>
        <begin position="463"/>
        <end position="486"/>
    </location>
</feature>
<feature type="compositionally biased region" description="Basic residues" evidence="1">
    <location>
        <begin position="314"/>
        <end position="330"/>
    </location>
</feature>
<feature type="compositionally biased region" description="Polar residues" evidence="1">
    <location>
        <begin position="399"/>
        <end position="412"/>
    </location>
</feature>
<evidence type="ECO:0000313" key="3">
    <source>
        <dbReference type="Proteomes" id="UP001174909"/>
    </source>
</evidence>
<dbReference type="AlphaFoldDB" id="A0AA35RYF9"/>
<name>A0AA35RYF9_GEOBA</name>
<feature type="region of interest" description="Disordered" evidence="1">
    <location>
        <begin position="304"/>
        <end position="362"/>
    </location>
</feature>
<organism evidence="2 3">
    <name type="scientific">Geodia barretti</name>
    <name type="common">Barrett's horny sponge</name>
    <dbReference type="NCBI Taxonomy" id="519541"/>
    <lineage>
        <taxon>Eukaryota</taxon>
        <taxon>Metazoa</taxon>
        <taxon>Porifera</taxon>
        <taxon>Demospongiae</taxon>
        <taxon>Heteroscleromorpha</taxon>
        <taxon>Tetractinellida</taxon>
        <taxon>Astrophorina</taxon>
        <taxon>Geodiidae</taxon>
        <taxon>Geodia</taxon>
    </lineage>
</organism>
<feature type="non-terminal residue" evidence="2">
    <location>
        <position position="556"/>
    </location>
</feature>